<dbReference type="AlphaFoldDB" id="H1DDU8"/>
<dbReference type="STRING" id="742817.HMPREF9449_00434"/>
<evidence type="ECO:0000313" key="4">
    <source>
        <dbReference type="Proteomes" id="UP000004892"/>
    </source>
</evidence>
<dbReference type="Pfam" id="PF22747">
    <property type="entry name" value="Zn_ribbon_DUF2089"/>
    <property type="match status" value="1"/>
</dbReference>
<protein>
    <recommendedName>
        <fullName evidence="5">DUF2089 family protein</fullName>
    </recommendedName>
</protein>
<dbReference type="InterPro" id="IPR036388">
    <property type="entry name" value="WH-like_DNA-bd_sf"/>
</dbReference>
<dbReference type="InterPro" id="IPR016032">
    <property type="entry name" value="Sig_transdc_resp-reg_C-effctor"/>
</dbReference>
<keyword evidence="4" id="KW-1185">Reference proteome</keyword>
<name>H1DDU8_9BACT</name>
<dbReference type="EMBL" id="ADMC01000005">
    <property type="protein sequence ID" value="EHP50745.1"/>
    <property type="molecule type" value="Genomic_DNA"/>
</dbReference>
<gene>
    <name evidence="3" type="ORF">HMPREF9449_00434</name>
</gene>
<organism evidence="3 4">
    <name type="scientific">Odoribacter laneus YIT 12061</name>
    <dbReference type="NCBI Taxonomy" id="742817"/>
    <lineage>
        <taxon>Bacteria</taxon>
        <taxon>Pseudomonadati</taxon>
        <taxon>Bacteroidota</taxon>
        <taxon>Bacteroidia</taxon>
        <taxon>Bacteroidales</taxon>
        <taxon>Odoribacteraceae</taxon>
        <taxon>Odoribacter</taxon>
    </lineage>
</organism>
<evidence type="ECO:0000259" key="1">
    <source>
        <dbReference type="Pfam" id="PF09862"/>
    </source>
</evidence>
<dbReference type="InterPro" id="IPR053957">
    <property type="entry name" value="DUF2089_Zn_ribbon"/>
</dbReference>
<dbReference type="Gene3D" id="1.10.10.10">
    <property type="entry name" value="Winged helix-like DNA-binding domain superfamily/Winged helix DNA-binding domain"/>
    <property type="match status" value="1"/>
</dbReference>
<dbReference type="eggNOG" id="COG3877">
    <property type="taxonomic scope" value="Bacteria"/>
</dbReference>
<comment type="caution">
    <text evidence="3">The sequence shown here is derived from an EMBL/GenBank/DDBJ whole genome shotgun (WGS) entry which is preliminary data.</text>
</comment>
<evidence type="ECO:0000259" key="2">
    <source>
        <dbReference type="Pfam" id="PF22747"/>
    </source>
</evidence>
<feature type="domain" description="DUF2089" evidence="1">
    <location>
        <begin position="43"/>
        <end position="86"/>
    </location>
</feature>
<sequence length="87" mass="9660">MNMPKLPVQCPGCNAPLKVSKLYCEQCDTEVCGSFLLPPLSRLSEKEQNFVIDFIKAGGSLKEMAKTLNLSYPTVRNLLDDLIEKLA</sequence>
<dbReference type="PATRIC" id="fig|742817.3.peg.463"/>
<feature type="domain" description="DUF2089" evidence="2">
    <location>
        <begin position="10"/>
        <end position="40"/>
    </location>
</feature>
<evidence type="ECO:0000313" key="3">
    <source>
        <dbReference type="EMBL" id="EHP50745.1"/>
    </source>
</evidence>
<dbReference type="Pfam" id="PF09862">
    <property type="entry name" value="DUF2089"/>
    <property type="match status" value="1"/>
</dbReference>
<reference evidence="3 4" key="1">
    <citation type="submission" date="2012-01" db="EMBL/GenBank/DDBJ databases">
        <title>The Genome Sequence of Odoribacter laneus YIT 12061.</title>
        <authorList>
            <consortium name="The Broad Institute Genome Sequencing Platform"/>
            <person name="Earl A."/>
            <person name="Ward D."/>
            <person name="Feldgarden M."/>
            <person name="Gevers D."/>
            <person name="Morotomi M."/>
            <person name="Young S.K."/>
            <person name="Zeng Q."/>
            <person name="Gargeya S."/>
            <person name="Fitzgerald M."/>
            <person name="Haas B."/>
            <person name="Abouelleil A."/>
            <person name="Alvarado L."/>
            <person name="Arachchi H.M."/>
            <person name="Berlin A."/>
            <person name="Chapman S.B."/>
            <person name="Gearin G."/>
            <person name="Goldberg J."/>
            <person name="Griggs A."/>
            <person name="Gujja S."/>
            <person name="Hansen M."/>
            <person name="Heiman D."/>
            <person name="Howarth C."/>
            <person name="Larimer J."/>
            <person name="Lui A."/>
            <person name="MacDonald P.J.P."/>
            <person name="McCowen C."/>
            <person name="Montmayeur A."/>
            <person name="Murphy C."/>
            <person name="Neiman D."/>
            <person name="Pearson M."/>
            <person name="Priest M."/>
            <person name="Roberts A."/>
            <person name="Saif S."/>
            <person name="Shea T."/>
            <person name="Sisk P."/>
            <person name="Stolte C."/>
            <person name="Sykes S."/>
            <person name="Wortman J."/>
            <person name="Nusbaum C."/>
            <person name="Birren B."/>
        </authorList>
    </citation>
    <scope>NUCLEOTIDE SEQUENCE [LARGE SCALE GENOMIC DNA]</scope>
    <source>
        <strain evidence="3 4">YIT 12061</strain>
    </source>
</reference>
<dbReference type="GO" id="GO:0003677">
    <property type="term" value="F:DNA binding"/>
    <property type="evidence" value="ECO:0007669"/>
    <property type="project" value="InterPro"/>
</dbReference>
<dbReference type="GeneID" id="98068086"/>
<accession>H1DDU8</accession>
<dbReference type="GO" id="GO:0006355">
    <property type="term" value="P:regulation of DNA-templated transcription"/>
    <property type="evidence" value="ECO:0007669"/>
    <property type="project" value="InterPro"/>
</dbReference>
<dbReference type="Proteomes" id="UP000004892">
    <property type="component" value="Unassembled WGS sequence"/>
</dbReference>
<dbReference type="SUPFAM" id="SSF46894">
    <property type="entry name" value="C-terminal effector domain of the bipartite response regulators"/>
    <property type="match status" value="1"/>
</dbReference>
<evidence type="ECO:0008006" key="5">
    <source>
        <dbReference type="Google" id="ProtNLM"/>
    </source>
</evidence>
<dbReference type="RefSeq" id="WP_009135588.1">
    <property type="nucleotide sequence ID" value="NZ_JH594596.1"/>
</dbReference>
<proteinExistence type="predicted"/>
<dbReference type="HOGENOM" id="CLU_132137_2_0_10"/>
<dbReference type="InterPro" id="IPR018658">
    <property type="entry name" value="DUF2089"/>
</dbReference>